<comment type="caution">
    <text evidence="1">The sequence shown here is derived from an EMBL/GenBank/DDBJ whole genome shotgun (WGS) entry which is preliminary data.</text>
</comment>
<name>A0ABS3GJB3_9NEIS</name>
<protein>
    <submittedName>
        <fullName evidence="1">Regulatory protein GemA</fullName>
    </submittedName>
</protein>
<dbReference type="Pfam" id="PF06252">
    <property type="entry name" value="GemA"/>
    <property type="match status" value="1"/>
</dbReference>
<dbReference type="Proteomes" id="UP000664349">
    <property type="component" value="Unassembled WGS sequence"/>
</dbReference>
<dbReference type="RefSeq" id="WP_114152734.1">
    <property type="nucleotide sequence ID" value="NZ_JAEILV010000003.1"/>
</dbReference>
<proteinExistence type="predicted"/>
<gene>
    <name evidence="1" type="ORF">J1C50_04235</name>
</gene>
<dbReference type="EMBL" id="JAFLRD010000003">
    <property type="protein sequence ID" value="MBO0414710.1"/>
    <property type="molecule type" value="Genomic_DNA"/>
</dbReference>
<keyword evidence="2" id="KW-1185">Reference proteome</keyword>
<accession>A0ABS3GJB3</accession>
<dbReference type="InterPro" id="IPR009363">
    <property type="entry name" value="Phage_Mu_Gp16"/>
</dbReference>
<reference evidence="1 2" key="1">
    <citation type="submission" date="2021-03" db="EMBL/GenBank/DDBJ databases">
        <title>First Case of infection caused by Chromobacterium haemolyticum derived from water in China.</title>
        <authorList>
            <person name="Chen J."/>
            <person name="Liu C."/>
        </authorList>
    </citation>
    <scope>NUCLEOTIDE SEQUENCE [LARGE SCALE GENOMIC DNA]</scope>
    <source>
        <strain evidence="1 2">WJ-5</strain>
    </source>
</reference>
<organism evidence="1 2">
    <name type="scientific">Chromobacterium haemolyticum</name>
    <dbReference type="NCBI Taxonomy" id="394935"/>
    <lineage>
        <taxon>Bacteria</taxon>
        <taxon>Pseudomonadati</taxon>
        <taxon>Pseudomonadota</taxon>
        <taxon>Betaproteobacteria</taxon>
        <taxon>Neisseriales</taxon>
        <taxon>Chromobacteriaceae</taxon>
        <taxon>Chromobacterium</taxon>
    </lineage>
</organism>
<evidence type="ECO:0000313" key="1">
    <source>
        <dbReference type="EMBL" id="MBO0414710.1"/>
    </source>
</evidence>
<evidence type="ECO:0000313" key="2">
    <source>
        <dbReference type="Proteomes" id="UP000664349"/>
    </source>
</evidence>
<sequence>MTDPRKPMIVKLQIAKRKLQMDDADYRAMLARIARGKRSSTQLTLTELDLALGEMRRLGFVQKPAQKHGRRPQPGDYRASLITKVEAQLTSAGRPWSYAHSMAQHMFQIARVDWLDAVQLNKLMLALLYDARRNGRPK</sequence>